<evidence type="ECO:0000313" key="2">
    <source>
        <dbReference type="EMBL" id="OGC81691.1"/>
    </source>
</evidence>
<reference evidence="2 3" key="1">
    <citation type="journal article" date="2016" name="Nat. Commun.">
        <title>Thousands of microbial genomes shed light on interconnected biogeochemical processes in an aquifer system.</title>
        <authorList>
            <person name="Anantharaman K."/>
            <person name="Brown C.T."/>
            <person name="Hug L.A."/>
            <person name="Sharon I."/>
            <person name="Castelle C.J."/>
            <person name="Probst A.J."/>
            <person name="Thomas B.C."/>
            <person name="Singh A."/>
            <person name="Wilkins M.J."/>
            <person name="Karaoz U."/>
            <person name="Brodie E.L."/>
            <person name="Williams K.H."/>
            <person name="Hubbard S.S."/>
            <person name="Banfield J.F."/>
        </authorList>
    </citation>
    <scope>NUCLEOTIDE SEQUENCE [LARGE SCALE GENOMIC DNA]</scope>
</reference>
<evidence type="ECO:0000256" key="1">
    <source>
        <dbReference type="SAM" id="MobiDB-lite"/>
    </source>
</evidence>
<comment type="caution">
    <text evidence="2">The sequence shown here is derived from an EMBL/GenBank/DDBJ whole genome shotgun (WGS) entry which is preliminary data.</text>
</comment>
<protein>
    <submittedName>
        <fullName evidence="2">Uncharacterized protein</fullName>
    </submittedName>
</protein>
<dbReference type="AlphaFoldDB" id="A0A1F4XIW3"/>
<organism evidence="2 3">
    <name type="scientific">Candidatus Abawacabacteria bacterium RBG_16_42_10</name>
    <dbReference type="NCBI Taxonomy" id="1817814"/>
    <lineage>
        <taxon>Bacteria</taxon>
        <taxon>Candidatus Abawacaibacteriota</taxon>
    </lineage>
</organism>
<proteinExistence type="predicted"/>
<dbReference type="STRING" id="1817814.A2V81_00350"/>
<evidence type="ECO:0000313" key="3">
    <source>
        <dbReference type="Proteomes" id="UP000177614"/>
    </source>
</evidence>
<accession>A0A1F4XIW3</accession>
<gene>
    <name evidence="2" type="ORF">A2V81_00350</name>
</gene>
<feature type="region of interest" description="Disordered" evidence="1">
    <location>
        <begin position="20"/>
        <end position="51"/>
    </location>
</feature>
<dbReference type="Proteomes" id="UP000177614">
    <property type="component" value="Unassembled WGS sequence"/>
</dbReference>
<name>A0A1F4XIW3_9BACT</name>
<sequence>MGSPVGIVVGVTAEVGKGEMGVGDGVEVEENEGEERGGGVGSESGVVENEKSQALKNNVAASKRESFFMANFKDAISLL</sequence>
<dbReference type="EMBL" id="MEWR01000022">
    <property type="protein sequence ID" value="OGC81691.1"/>
    <property type="molecule type" value="Genomic_DNA"/>
</dbReference>